<proteinExistence type="evidence at transcript level"/>
<name>L7LVJ2_RHIPC</name>
<accession>L7LVJ2</accession>
<reference evidence="2" key="1">
    <citation type="submission" date="2012-11" db="EMBL/GenBank/DDBJ databases">
        <authorList>
            <person name="Lucero-Rivera Y.E."/>
            <person name="Tovar-Ramirez D."/>
        </authorList>
    </citation>
    <scope>NUCLEOTIDE SEQUENCE</scope>
    <source>
        <tissue evidence="2">Salivary gland</tissue>
    </source>
</reference>
<organism evidence="2">
    <name type="scientific">Rhipicephalus pulchellus</name>
    <name type="common">Yellow backed tick</name>
    <name type="synonym">Dermacentor pulchellus</name>
    <dbReference type="NCBI Taxonomy" id="72859"/>
    <lineage>
        <taxon>Eukaryota</taxon>
        <taxon>Metazoa</taxon>
        <taxon>Ecdysozoa</taxon>
        <taxon>Arthropoda</taxon>
        <taxon>Chelicerata</taxon>
        <taxon>Arachnida</taxon>
        <taxon>Acari</taxon>
        <taxon>Parasitiformes</taxon>
        <taxon>Ixodida</taxon>
        <taxon>Ixodoidea</taxon>
        <taxon>Ixodidae</taxon>
        <taxon>Rhipicephalinae</taxon>
        <taxon>Rhipicephalus</taxon>
        <taxon>Rhipicephalus</taxon>
    </lineage>
</organism>
<protein>
    <recommendedName>
        <fullName evidence="3">Secreted peptide</fullName>
    </recommendedName>
</protein>
<dbReference type="EMBL" id="GACK01009204">
    <property type="protein sequence ID" value="JAA55830.1"/>
    <property type="molecule type" value="mRNA"/>
</dbReference>
<evidence type="ECO:0000313" key="2">
    <source>
        <dbReference type="EMBL" id="JAA55830.1"/>
    </source>
</evidence>
<evidence type="ECO:0008006" key="3">
    <source>
        <dbReference type="Google" id="ProtNLM"/>
    </source>
</evidence>
<feature type="signal peptide" evidence="1">
    <location>
        <begin position="1"/>
        <end position="15"/>
    </location>
</feature>
<reference evidence="2" key="2">
    <citation type="journal article" date="2015" name="J. Proteomics">
        <title>Sexual differences in the sialomes of the zebra tick, Rhipicephalus pulchellus.</title>
        <authorList>
            <person name="Tan A.W."/>
            <person name="Francischetti I.M."/>
            <person name="Slovak M."/>
            <person name="Kini R.M."/>
            <person name="Ribeiro J.M."/>
        </authorList>
    </citation>
    <scope>NUCLEOTIDE SEQUENCE</scope>
    <source>
        <tissue evidence="2">Salivary gland</tissue>
    </source>
</reference>
<evidence type="ECO:0000256" key="1">
    <source>
        <dbReference type="SAM" id="SignalP"/>
    </source>
</evidence>
<feature type="chain" id="PRO_5012429506" description="Secreted peptide" evidence="1">
    <location>
        <begin position="16"/>
        <end position="92"/>
    </location>
</feature>
<keyword evidence="1" id="KW-0732">Signal</keyword>
<sequence length="92" mass="10704">MHITFLIIGLASVLCACLNHATRKRTTVRVTLAVSRYRRMRTSSTVVKCSLRHNYFFCESGKGPLRVRKATREPTQLLTLLRLWLMMMTKYV</sequence>
<dbReference type="AlphaFoldDB" id="L7LVJ2"/>